<dbReference type="FunFam" id="3.40.50.10190:FF:000020">
    <property type="entry name" value="DNA topoisomerase II binding protein 1"/>
    <property type="match status" value="1"/>
</dbReference>
<protein>
    <submittedName>
        <fullName evidence="4">DNA topoisomerase 2-binding protein 1</fullName>
    </submittedName>
</protein>
<feature type="domain" description="BRCT" evidence="3">
    <location>
        <begin position="360"/>
        <end position="451"/>
    </location>
</feature>
<feature type="domain" description="BRCT" evidence="3">
    <location>
        <begin position="192"/>
        <end position="271"/>
    </location>
</feature>
<evidence type="ECO:0000313" key="4">
    <source>
        <dbReference type="EMBL" id="PIK57372.1"/>
    </source>
</evidence>
<evidence type="ECO:0000256" key="1">
    <source>
        <dbReference type="ARBA" id="ARBA00022737"/>
    </source>
</evidence>
<dbReference type="GO" id="GO:0016853">
    <property type="term" value="F:isomerase activity"/>
    <property type="evidence" value="ECO:0007669"/>
    <property type="project" value="UniProtKB-KW"/>
</dbReference>
<dbReference type="InterPro" id="IPR001357">
    <property type="entry name" value="BRCT_dom"/>
</dbReference>
<dbReference type="InterPro" id="IPR036420">
    <property type="entry name" value="BRCT_dom_sf"/>
</dbReference>
<dbReference type="PANTHER" id="PTHR13561:SF20">
    <property type="entry name" value="DNA TOPOISOMERASE 2-BINDING PROTEIN 1"/>
    <property type="match status" value="1"/>
</dbReference>
<comment type="caution">
    <text evidence="4">The sequence shown here is derived from an EMBL/GenBank/DDBJ whole genome shotgun (WGS) entry which is preliminary data.</text>
</comment>
<evidence type="ECO:0000256" key="2">
    <source>
        <dbReference type="SAM" id="MobiDB-lite"/>
    </source>
</evidence>
<reference evidence="4 5" key="1">
    <citation type="journal article" date="2017" name="PLoS Biol.">
        <title>The sea cucumber genome provides insights into morphological evolution and visceral regeneration.</title>
        <authorList>
            <person name="Zhang X."/>
            <person name="Sun L."/>
            <person name="Yuan J."/>
            <person name="Sun Y."/>
            <person name="Gao Y."/>
            <person name="Zhang L."/>
            <person name="Li S."/>
            <person name="Dai H."/>
            <person name="Hamel J.F."/>
            <person name="Liu C."/>
            <person name="Yu Y."/>
            <person name="Liu S."/>
            <person name="Lin W."/>
            <person name="Guo K."/>
            <person name="Jin S."/>
            <person name="Xu P."/>
            <person name="Storey K.B."/>
            <person name="Huan P."/>
            <person name="Zhang T."/>
            <person name="Zhou Y."/>
            <person name="Zhang J."/>
            <person name="Lin C."/>
            <person name="Li X."/>
            <person name="Xing L."/>
            <person name="Huo D."/>
            <person name="Sun M."/>
            <person name="Wang L."/>
            <person name="Mercier A."/>
            <person name="Li F."/>
            <person name="Yang H."/>
            <person name="Xiang J."/>
        </authorList>
    </citation>
    <scope>NUCLEOTIDE SEQUENCE [LARGE SCALE GENOMIC DNA]</scope>
    <source>
        <strain evidence="4">Shaxun</strain>
        <tissue evidence="4">Muscle</tissue>
    </source>
</reference>
<dbReference type="Gene3D" id="3.40.50.10190">
    <property type="entry name" value="BRCT domain"/>
    <property type="match status" value="4"/>
</dbReference>
<dbReference type="FunFam" id="3.40.50.10190:FF:000010">
    <property type="entry name" value="DNA topoisomerase II binding protein 1"/>
    <property type="match status" value="1"/>
</dbReference>
<keyword evidence="4" id="KW-0413">Isomerase</keyword>
<dbReference type="Pfam" id="PF21298">
    <property type="entry name" value="TopBP1_BRCT0"/>
    <property type="match status" value="1"/>
</dbReference>
<keyword evidence="1" id="KW-0677">Repeat</keyword>
<sequence>MSGKPDFVIRFVSSANNRKDQMQNAVKGVQAAKVPTEKVKEEAILEMTTTDNNLYVCDPFEGQAFDHLLKLGCRIVGAQCVLSCLELDISLPRLSHPVHNLTLFGAVITCSSIVKQRRELIHRKVQWMGGTVSKDLTECITHLIAGEVGSKKYHVAADLKKPILLPDWVDACWDEGQTKYYKGTSSEVISLYKCPIFKGCNVCLTGFQMDEKKRIEEAITEHGGIYSRELKFQESTHLIVRSAKGPKYEHAKKWKIHCVSLQWLSDGVEKGYSCDEALYPPDCSETECHTSTPVKEKRMSEFKGADVSTISNISSFSNVDETAMTTFNLTEIKDKVLTDVSVTLESGLRSLEELKLDKSHENPFLDGCKIYASDFTAELVEKVRRVINAGGGTRLSQLNQAVTHILVADRITPDVRTFHSNKSSEVHILNTMWLVESYRHGKRQPEERYSLPEFTEGNTLLKDEEPMNPKGPVRNPSRTDHQQPDMLLNQYRSVQGGGDDGEVDFPEEDEDKSPDEDVTLMEVAGTGGMFANKIFTIIGFKPEETEQIQTKIMDANGITIIYTEYFDE</sequence>
<dbReference type="Pfam" id="PF00533">
    <property type="entry name" value="BRCT"/>
    <property type="match status" value="2"/>
</dbReference>
<dbReference type="Pfam" id="PF12738">
    <property type="entry name" value="PTCB-BRCT"/>
    <property type="match status" value="1"/>
</dbReference>
<dbReference type="PANTHER" id="PTHR13561">
    <property type="entry name" value="DNA REPLICATION REGULATOR DPB11-RELATED"/>
    <property type="match status" value="1"/>
</dbReference>
<dbReference type="CDD" id="cd17731">
    <property type="entry name" value="BRCT_TopBP1_rpt2_like"/>
    <property type="match status" value="1"/>
</dbReference>
<dbReference type="SMART" id="SM00292">
    <property type="entry name" value="BRCT"/>
    <property type="match status" value="3"/>
</dbReference>
<evidence type="ECO:0000313" key="5">
    <source>
        <dbReference type="Proteomes" id="UP000230750"/>
    </source>
</evidence>
<organism evidence="4 5">
    <name type="scientific">Stichopus japonicus</name>
    <name type="common">Sea cucumber</name>
    <dbReference type="NCBI Taxonomy" id="307972"/>
    <lineage>
        <taxon>Eukaryota</taxon>
        <taxon>Metazoa</taxon>
        <taxon>Echinodermata</taxon>
        <taxon>Eleutherozoa</taxon>
        <taxon>Echinozoa</taxon>
        <taxon>Holothuroidea</taxon>
        <taxon>Aspidochirotacea</taxon>
        <taxon>Aspidochirotida</taxon>
        <taxon>Stichopodidae</taxon>
        <taxon>Apostichopus</taxon>
    </lineage>
</organism>
<name>A0A2G8LAU6_STIJA</name>
<feature type="compositionally biased region" description="Acidic residues" evidence="2">
    <location>
        <begin position="499"/>
        <end position="515"/>
    </location>
</feature>
<dbReference type="STRING" id="307972.A0A2G8LAU6"/>
<dbReference type="SUPFAM" id="SSF52113">
    <property type="entry name" value="BRCT domain"/>
    <property type="match status" value="3"/>
</dbReference>
<dbReference type="GO" id="GO:0006270">
    <property type="term" value="P:DNA replication initiation"/>
    <property type="evidence" value="ECO:0007669"/>
    <property type="project" value="TreeGrafter"/>
</dbReference>
<dbReference type="InterPro" id="IPR059215">
    <property type="entry name" value="BRCT2_TopBP1-like"/>
</dbReference>
<dbReference type="EMBL" id="MRZV01000144">
    <property type="protein sequence ID" value="PIK57372.1"/>
    <property type="molecule type" value="Genomic_DNA"/>
</dbReference>
<dbReference type="OrthoDB" id="251770at2759"/>
<dbReference type="GO" id="GO:0007095">
    <property type="term" value="P:mitotic G2 DNA damage checkpoint signaling"/>
    <property type="evidence" value="ECO:0007669"/>
    <property type="project" value="TreeGrafter"/>
</dbReference>
<evidence type="ECO:0000259" key="3">
    <source>
        <dbReference type="PROSITE" id="PS50172"/>
    </source>
</evidence>
<feature type="region of interest" description="Disordered" evidence="2">
    <location>
        <begin position="444"/>
        <end position="515"/>
    </location>
</feature>
<accession>A0A2G8LAU6</accession>
<gene>
    <name evidence="4" type="ORF">BSL78_05699</name>
</gene>
<proteinExistence type="predicted"/>
<dbReference type="AlphaFoldDB" id="A0A2G8LAU6"/>
<dbReference type="GO" id="GO:0033314">
    <property type="term" value="P:mitotic DNA replication checkpoint signaling"/>
    <property type="evidence" value="ECO:0007669"/>
    <property type="project" value="TreeGrafter"/>
</dbReference>
<feature type="domain" description="BRCT" evidence="3">
    <location>
        <begin position="93"/>
        <end position="177"/>
    </location>
</feature>
<dbReference type="PROSITE" id="PS50172">
    <property type="entry name" value="BRCT"/>
    <property type="match status" value="3"/>
</dbReference>
<dbReference type="Proteomes" id="UP000230750">
    <property type="component" value="Unassembled WGS sequence"/>
</dbReference>
<keyword evidence="5" id="KW-1185">Reference proteome</keyword>
<dbReference type="InterPro" id="IPR049542">
    <property type="entry name" value="TopBP1-like_BRCT0"/>
</dbReference>